<evidence type="ECO:0000256" key="2">
    <source>
        <dbReference type="ARBA" id="ARBA00022840"/>
    </source>
</evidence>
<proteinExistence type="predicted"/>
<evidence type="ECO:0000259" key="3">
    <source>
        <dbReference type="PROSITE" id="PS51192"/>
    </source>
</evidence>
<keyword evidence="1" id="KW-0547">Nucleotide-binding</keyword>
<evidence type="ECO:0000259" key="4">
    <source>
        <dbReference type="PROSITE" id="PS51194"/>
    </source>
</evidence>
<dbReference type="InterPro" id="IPR001650">
    <property type="entry name" value="Helicase_C-like"/>
</dbReference>
<dbReference type="Pfam" id="PF00270">
    <property type="entry name" value="DEAD"/>
    <property type="match status" value="1"/>
</dbReference>
<name>T0AVM2_9RHOO</name>
<dbReference type="SMART" id="SM00487">
    <property type="entry name" value="DEXDc"/>
    <property type="match status" value="1"/>
</dbReference>
<evidence type="ECO:0000313" key="5">
    <source>
        <dbReference type="EMBL" id="EPZ14603.1"/>
    </source>
</evidence>
<gene>
    <name evidence="5" type="ORF">M622_18255</name>
</gene>
<dbReference type="SMART" id="SM00490">
    <property type="entry name" value="HELICc"/>
    <property type="match status" value="1"/>
</dbReference>
<dbReference type="InterPro" id="IPR018973">
    <property type="entry name" value="MZB"/>
</dbReference>
<sequence length="2052" mass="226216">MFEATFGWEEAEHSLAELSPELLTPALVSALDRPGGDAKSSYRFPREARPYRHQLEAWRILGQDKPQSVVVTSGTGSGKTECFMVPILDQLARAHAQRGSKLIGVQALFLYPLNALIQSQRERLNAWTSSFGDGLRFCLYNGLTPQKQPQGLRDQLRNEVLDRESLRAAPPPLLVTNATMLEYMLVRAQDAPILEQSQGALKWIVLDEAHTYIGSQAAELALLLRRVLHAFGVTPEQVRFVATSATIGGGEAEAQLREFLARVAGLSLDRVHVVSGHRVVPDLDAGEPAYADASLEALESIAEDPERLYAALCANKTARSIRASFTPPNDRVLPLSSLAGSLCGHIAPEASDKAKALSWLDLLTLAQSRPKGKPAKSYLPLRAHLFHNVLDGLWACADPGCRCKAETELDAPDWSFGLVYTEPRKHCECGSPVYELRSCNECNTTYLWARRYGPGDDGKYRLLQTTEEDVDEFSLDTERSEEDEQQAIVRPGYSPVLIANAHKGATEEILVDADTLALDPLEVNGAVRLRGRDESVIDDEGTIAMVCPECGAHDASSGLGLFRKAILGAPFLLGEIVPTLLEFCPDIDSSEAKPLERPYRGRRMISFTDSRQGTARIAARLQQDSERNRIRGLVFKKVLTSGSAGGDADRAKLQSDIDTLCRALELAPSPALQVMVDEKRQALQALSGYRPVQFADMMQWLSTVASDVKEWMHEYYSEQDPGEFGKGDGRERLADILLTREFARRPKRANSLETMGLVRTTYPKLEAITRLPDFSGSAPQIALADWKDFLKIALDFHARGGSFINLPNAWRKWGGTKLSARQFLPPESKEAQTNLYKRWPQCQATERQSRLVRLLARGLNIDPQSASGRNTIDVLLRGAWKQLVELGMLEMGGTGRYLKLDSLALAPFDKAWLCPVTRRVLDTTFMGMTPYLPEQAKSDRVAKCVPLKMPDYSPIANVDDIGDQRVEVVRDWLNTDDTVTALRNEGLWSDLNDRVVEGAFYFRAAEHSAQQPGARLAKYEAAFKSGGINLLSCSTTMEMGVDIGGISVVAMNNVPPHPANYLQRAGRAGRRSETRSVALSLCKSNPHDQQVFANPMWPFETVLPAPRVQLSSPILVQRHLNSMLLANFLRKELSGPGSAEKLNLEWWMLPADQSRQQRFYAWTQCFSSGNEPELAKGLRSLLRHTPHEGTASLERLVAEAGRMAKDHARKWFSEFDVVEAELARLSTPPGITEPAYKALKIQRKRLTGEYLLRELATEGFLPGYGFPTDIAPLDTLTVDELARIEAKQRRQQQEETGRIDNRMRFRELPSRDMVTALREYAPGSEVVIDGLVYRAAGITLNWHTPASVTEANEIQNIRDAWRCRHCGSSGTHLRASRLHECPDCGSPLGADKEVRFDYLEPAGFAVDLYSTPHNDVSTQTFVPVSLPWINANGEWLSLANPALGVHRSSVDGVVFHHSGGIHGHGFAICLCCGRAEPMDGEDDLPDAFFDHKKGKLKEHRRLRGAQGGETSVCEGSYNAYSIQRGLRLGHEARTDVLELVLRGLDDQPIRDRKTAFTLAVAIRNAVAATLGIESSELGCDTKPVRFLGEGSCQAIVVFDRSASGYASSVADRLPQILRAAAGELNCSESCDSACQHCLLDFDTRFRLDDLDRHAGQGFLSGEWLTALDLPAELAHFGPSSVAEHQTLVEAITRELAMPSCEVLRIFLGGEPKGWDLAVSPLRRSVSRWAATGVAVELVLRAEAVQHVSRGDQSVLAAMAMLDGVTLRVGKAASIAEGSAVLAEVGLGGRTIAWAGLEGRTVPGPNWGDCDGAVLVRGAAIKPAALGEVLKFDLSVPEDLPAQTARIELGNEFDGMADGFGRRMVESFQSHLGTSLIPHGERVVGLAYHDRYLNAPLPVVLLLDFVCALRGVADDAWDVRQVELRVSPVPEAQMARTPPSKVWHNWASNEERDQALVAAFEYAGLELSLETLTKSDAIHARRLDISFASGKKLQVWLDQGFSYWQIPRERNLSGGRSWFPFSGDKERQAESIGRAEFRIEGQAYPTYVFLGWS</sequence>
<keyword evidence="2" id="KW-0067">ATP-binding</keyword>
<keyword evidence="6" id="KW-1185">Reference proteome</keyword>
<dbReference type="EMBL" id="ATJV01000076">
    <property type="protein sequence ID" value="EPZ14603.1"/>
    <property type="molecule type" value="Genomic_DNA"/>
</dbReference>
<dbReference type="InterPro" id="IPR027417">
    <property type="entry name" value="P-loop_NTPase"/>
</dbReference>
<reference evidence="5 6" key="1">
    <citation type="submission" date="2013-06" db="EMBL/GenBank/DDBJ databases">
        <title>Draft genome sequence of Thauera terpenica.</title>
        <authorList>
            <person name="Liu B."/>
            <person name="Frostegard A.H."/>
            <person name="Shapleigh J.P."/>
        </authorList>
    </citation>
    <scope>NUCLEOTIDE SEQUENCE [LARGE SCALE GENOMIC DNA]</scope>
    <source>
        <strain evidence="5 6">58Eu</strain>
    </source>
</reference>
<dbReference type="PATRIC" id="fig|1348657.5.peg.2913"/>
<protein>
    <recommendedName>
        <fullName evidence="7">DEAD/DEAH box helicase</fullName>
    </recommendedName>
</protein>
<dbReference type="GO" id="GO:0005524">
    <property type="term" value="F:ATP binding"/>
    <property type="evidence" value="ECO:0007669"/>
    <property type="project" value="UniProtKB-KW"/>
</dbReference>
<accession>T0AVM2</accession>
<feature type="domain" description="Helicase ATP-binding" evidence="3">
    <location>
        <begin position="60"/>
        <end position="265"/>
    </location>
</feature>
<evidence type="ECO:0008006" key="7">
    <source>
        <dbReference type="Google" id="ProtNLM"/>
    </source>
</evidence>
<dbReference type="GO" id="GO:0043138">
    <property type="term" value="F:3'-5' DNA helicase activity"/>
    <property type="evidence" value="ECO:0007669"/>
    <property type="project" value="TreeGrafter"/>
</dbReference>
<dbReference type="PROSITE" id="PS51194">
    <property type="entry name" value="HELICASE_CTER"/>
    <property type="match status" value="1"/>
</dbReference>
<dbReference type="RefSeq" id="WP_021250316.1">
    <property type="nucleotide sequence ID" value="NZ_ATJV01000076.1"/>
</dbReference>
<evidence type="ECO:0000313" key="6">
    <source>
        <dbReference type="Proteomes" id="UP000015455"/>
    </source>
</evidence>
<dbReference type="eggNOG" id="COG1205">
    <property type="taxonomic scope" value="Bacteria"/>
</dbReference>
<dbReference type="Proteomes" id="UP000015455">
    <property type="component" value="Unassembled WGS sequence"/>
</dbReference>
<feature type="domain" description="Helicase C-terminal" evidence="4">
    <location>
        <begin position="957"/>
        <end position="1114"/>
    </location>
</feature>
<dbReference type="SUPFAM" id="SSF52540">
    <property type="entry name" value="P-loop containing nucleoside triphosphate hydrolases"/>
    <property type="match status" value="1"/>
</dbReference>
<dbReference type="Pfam" id="PF00271">
    <property type="entry name" value="Helicase_C"/>
    <property type="match status" value="1"/>
</dbReference>
<dbReference type="PANTHER" id="PTHR47957">
    <property type="entry name" value="ATP-DEPENDENT HELICASE HRQ1"/>
    <property type="match status" value="1"/>
</dbReference>
<organism evidence="5 6">
    <name type="scientific">Thauera terpenica 58Eu</name>
    <dbReference type="NCBI Taxonomy" id="1348657"/>
    <lineage>
        <taxon>Bacteria</taxon>
        <taxon>Pseudomonadati</taxon>
        <taxon>Pseudomonadota</taxon>
        <taxon>Betaproteobacteria</taxon>
        <taxon>Rhodocyclales</taxon>
        <taxon>Zoogloeaceae</taxon>
        <taxon>Thauera</taxon>
    </lineage>
</organism>
<dbReference type="GO" id="GO:0003676">
    <property type="term" value="F:nucleic acid binding"/>
    <property type="evidence" value="ECO:0007669"/>
    <property type="project" value="InterPro"/>
</dbReference>
<dbReference type="InterPro" id="IPR011545">
    <property type="entry name" value="DEAD/DEAH_box_helicase_dom"/>
</dbReference>
<dbReference type="GO" id="GO:0036297">
    <property type="term" value="P:interstrand cross-link repair"/>
    <property type="evidence" value="ECO:0007669"/>
    <property type="project" value="TreeGrafter"/>
</dbReference>
<dbReference type="PROSITE" id="PS51192">
    <property type="entry name" value="HELICASE_ATP_BIND_1"/>
    <property type="match status" value="1"/>
</dbReference>
<dbReference type="PANTHER" id="PTHR47957:SF3">
    <property type="entry name" value="ATP-DEPENDENT HELICASE HRQ1"/>
    <property type="match status" value="1"/>
</dbReference>
<dbReference type="eggNOG" id="COG1201">
    <property type="taxonomic scope" value="Bacteria"/>
</dbReference>
<evidence type="ECO:0000256" key="1">
    <source>
        <dbReference type="ARBA" id="ARBA00022741"/>
    </source>
</evidence>
<comment type="caution">
    <text evidence="5">The sequence shown here is derived from an EMBL/GenBank/DDBJ whole genome shotgun (WGS) entry which is preliminary data.</text>
</comment>
<dbReference type="STRING" id="1348657.M622_18255"/>
<dbReference type="Gene3D" id="3.40.50.300">
    <property type="entry name" value="P-loop containing nucleotide triphosphate hydrolases"/>
    <property type="match status" value="2"/>
</dbReference>
<dbReference type="Pfam" id="PF09369">
    <property type="entry name" value="MZB"/>
    <property type="match status" value="1"/>
</dbReference>
<dbReference type="GO" id="GO:0006289">
    <property type="term" value="P:nucleotide-excision repair"/>
    <property type="evidence" value="ECO:0007669"/>
    <property type="project" value="TreeGrafter"/>
</dbReference>
<dbReference type="InterPro" id="IPR014001">
    <property type="entry name" value="Helicase_ATP-bd"/>
</dbReference>